<proteinExistence type="predicted"/>
<keyword evidence="1" id="KW-1185">Reference proteome</keyword>
<accession>A0A914R1N7</accession>
<protein>
    <submittedName>
        <fullName evidence="2">Uncharacterized protein</fullName>
    </submittedName>
</protein>
<organism evidence="1 2">
    <name type="scientific">Parascaris equorum</name>
    <name type="common">Equine roundworm</name>
    <dbReference type="NCBI Taxonomy" id="6256"/>
    <lineage>
        <taxon>Eukaryota</taxon>
        <taxon>Metazoa</taxon>
        <taxon>Ecdysozoa</taxon>
        <taxon>Nematoda</taxon>
        <taxon>Chromadorea</taxon>
        <taxon>Rhabditida</taxon>
        <taxon>Spirurina</taxon>
        <taxon>Ascaridomorpha</taxon>
        <taxon>Ascaridoidea</taxon>
        <taxon>Ascarididae</taxon>
        <taxon>Parascaris</taxon>
    </lineage>
</organism>
<evidence type="ECO:0000313" key="2">
    <source>
        <dbReference type="WBParaSite" id="PEQ_0000036201-mRNA-1"/>
    </source>
</evidence>
<sequence length="60" mass="7025">MGDLMIVGMLGDVRRENYFFFRQITASIAFLPLLEQQCSFDSFVNFLVLIKMNDFRILLS</sequence>
<dbReference type="WBParaSite" id="PEQ_0000036201-mRNA-1">
    <property type="protein sequence ID" value="PEQ_0000036201-mRNA-1"/>
    <property type="gene ID" value="PEQ_0000036201"/>
</dbReference>
<dbReference type="AlphaFoldDB" id="A0A914R1N7"/>
<name>A0A914R1N7_PAREQ</name>
<dbReference type="Proteomes" id="UP000887564">
    <property type="component" value="Unplaced"/>
</dbReference>
<reference evidence="2" key="1">
    <citation type="submission" date="2022-11" db="UniProtKB">
        <authorList>
            <consortium name="WormBaseParasite"/>
        </authorList>
    </citation>
    <scope>IDENTIFICATION</scope>
</reference>
<evidence type="ECO:0000313" key="1">
    <source>
        <dbReference type="Proteomes" id="UP000887564"/>
    </source>
</evidence>